<reference evidence="2 3" key="1">
    <citation type="journal article" date="2019" name="Genome Biol. Evol.">
        <title>Insights into the evolution of the New World diploid cottons (Gossypium, subgenus Houzingenia) based on genome sequencing.</title>
        <authorList>
            <person name="Grover C.E."/>
            <person name="Arick M.A. 2nd"/>
            <person name="Thrash A."/>
            <person name="Conover J.L."/>
            <person name="Sanders W.S."/>
            <person name="Peterson D.G."/>
            <person name="Frelichowski J.E."/>
            <person name="Scheffler J.A."/>
            <person name="Scheffler B.E."/>
            <person name="Wendel J.F."/>
        </authorList>
    </citation>
    <scope>NUCLEOTIDE SEQUENCE [LARGE SCALE GENOMIC DNA]</scope>
    <source>
        <strain evidence="2">1</strain>
        <tissue evidence="2">Leaf</tissue>
    </source>
</reference>
<evidence type="ECO:0000259" key="1">
    <source>
        <dbReference type="Pfam" id="PF13456"/>
    </source>
</evidence>
<dbReference type="SUPFAM" id="SSF53098">
    <property type="entry name" value="Ribonuclease H-like"/>
    <property type="match status" value="1"/>
</dbReference>
<comment type="caution">
    <text evidence="2">The sequence shown here is derived from an EMBL/GenBank/DDBJ whole genome shotgun (WGS) entry which is preliminary data.</text>
</comment>
<name>A0A7J9N4Y3_GOSSC</name>
<dbReference type="InterPro" id="IPR002156">
    <property type="entry name" value="RNaseH_domain"/>
</dbReference>
<dbReference type="CDD" id="cd06222">
    <property type="entry name" value="RNase_H_like"/>
    <property type="match status" value="1"/>
</dbReference>
<dbReference type="InterPro" id="IPR044730">
    <property type="entry name" value="RNase_H-like_dom_plant"/>
</dbReference>
<evidence type="ECO:0000313" key="3">
    <source>
        <dbReference type="Proteomes" id="UP000593576"/>
    </source>
</evidence>
<evidence type="ECO:0000313" key="2">
    <source>
        <dbReference type="EMBL" id="MBA0878234.1"/>
    </source>
</evidence>
<protein>
    <recommendedName>
        <fullName evidence="1">RNase H type-1 domain-containing protein</fullName>
    </recommendedName>
</protein>
<dbReference type="GO" id="GO:0004523">
    <property type="term" value="F:RNA-DNA hybrid ribonuclease activity"/>
    <property type="evidence" value="ECO:0007669"/>
    <property type="project" value="InterPro"/>
</dbReference>
<feature type="domain" description="RNase H type-1" evidence="1">
    <location>
        <begin position="51"/>
        <end position="126"/>
    </location>
</feature>
<dbReference type="PANTHER" id="PTHR34023:SF4">
    <property type="entry name" value="RNASE H TYPE-1 DOMAIN-CONTAINING PROTEIN"/>
    <property type="match status" value="1"/>
</dbReference>
<dbReference type="InterPro" id="IPR036397">
    <property type="entry name" value="RNaseH_sf"/>
</dbReference>
<dbReference type="PANTHER" id="PTHR34023">
    <property type="entry name" value="RNASE H DOMAIN-CONTAINING PROTEIN"/>
    <property type="match status" value="1"/>
</dbReference>
<organism evidence="2 3">
    <name type="scientific">Gossypium schwendimanii</name>
    <name type="common">Cotton</name>
    <dbReference type="NCBI Taxonomy" id="34291"/>
    <lineage>
        <taxon>Eukaryota</taxon>
        <taxon>Viridiplantae</taxon>
        <taxon>Streptophyta</taxon>
        <taxon>Embryophyta</taxon>
        <taxon>Tracheophyta</taxon>
        <taxon>Spermatophyta</taxon>
        <taxon>Magnoliopsida</taxon>
        <taxon>eudicotyledons</taxon>
        <taxon>Gunneridae</taxon>
        <taxon>Pentapetalae</taxon>
        <taxon>rosids</taxon>
        <taxon>malvids</taxon>
        <taxon>Malvales</taxon>
        <taxon>Malvaceae</taxon>
        <taxon>Malvoideae</taxon>
        <taxon>Gossypium</taxon>
    </lineage>
</organism>
<dbReference type="InterPro" id="IPR012337">
    <property type="entry name" value="RNaseH-like_sf"/>
</dbReference>
<dbReference type="Proteomes" id="UP000593576">
    <property type="component" value="Unassembled WGS sequence"/>
</dbReference>
<gene>
    <name evidence="2" type="ORF">Goshw_009786</name>
</gene>
<dbReference type="Gene3D" id="3.30.420.10">
    <property type="entry name" value="Ribonuclease H-like superfamily/Ribonuclease H"/>
    <property type="match status" value="1"/>
</dbReference>
<dbReference type="OrthoDB" id="1001561at2759"/>
<dbReference type="GO" id="GO:0003676">
    <property type="term" value="F:nucleic acid binding"/>
    <property type="evidence" value="ECO:0007669"/>
    <property type="project" value="InterPro"/>
</dbReference>
<keyword evidence="3" id="KW-1185">Reference proteome</keyword>
<dbReference type="Pfam" id="PF13456">
    <property type="entry name" value="RVT_3"/>
    <property type="match status" value="1"/>
</dbReference>
<dbReference type="AlphaFoldDB" id="A0A7J9N4Y3"/>
<proteinExistence type="predicted"/>
<sequence>MIKLETLYRAQRVQIQTHRGWVGAHPYDVGDAKCPDCGRFFHWSGRLPYLYKAIYEGLNLAWKKGFHKVVTESDNALLIDIIGNGYATDNNLSELCLIHDLCKQDCQLKFRHVLREHNRLVDCIVKVVPSDLNRLSGFEDSPDHAQSLFEEDAHRAMVNIRSHHPYCS</sequence>
<accession>A0A7J9N4Y3</accession>
<dbReference type="EMBL" id="JABFAF010270934">
    <property type="protein sequence ID" value="MBA0878234.1"/>
    <property type="molecule type" value="Genomic_DNA"/>
</dbReference>